<evidence type="ECO:0000313" key="4">
    <source>
        <dbReference type="Proteomes" id="UP000028401"/>
    </source>
</evidence>
<feature type="transmembrane region" description="Helical" evidence="1">
    <location>
        <begin position="71"/>
        <end position="89"/>
    </location>
</feature>
<dbReference type="PANTHER" id="PTHR30487">
    <property type="entry name" value="TYPE 4 PREPILIN-LIKE PROTEINS LEADER PEPTIDE-PROCESSING ENZYME"/>
    <property type="match status" value="1"/>
</dbReference>
<dbReference type="GO" id="GO:0004190">
    <property type="term" value="F:aspartic-type endopeptidase activity"/>
    <property type="evidence" value="ECO:0007669"/>
    <property type="project" value="TreeGrafter"/>
</dbReference>
<dbReference type="PATRIC" id="fig|1415168.3.peg.273"/>
<evidence type="ECO:0000259" key="2">
    <source>
        <dbReference type="Pfam" id="PF06750"/>
    </source>
</evidence>
<organism evidence="3 4">
    <name type="scientific">Lactococcus cremoris subsp. cremoris GE214</name>
    <dbReference type="NCBI Taxonomy" id="1415168"/>
    <lineage>
        <taxon>Bacteria</taxon>
        <taxon>Bacillati</taxon>
        <taxon>Bacillota</taxon>
        <taxon>Bacilli</taxon>
        <taxon>Lactobacillales</taxon>
        <taxon>Streptococcaceae</taxon>
        <taxon>Lactococcus</taxon>
        <taxon>Lactococcus cremoris subsp. cremoris</taxon>
    </lineage>
</organism>
<keyword evidence="1" id="KW-1133">Transmembrane helix</keyword>
<feature type="domain" description="Prepilin peptidase A24 N-terminal" evidence="2">
    <location>
        <begin position="8"/>
        <end position="90"/>
    </location>
</feature>
<dbReference type="InterPro" id="IPR010627">
    <property type="entry name" value="Prepilin_pept_A24_N"/>
</dbReference>
<feature type="transmembrane region" description="Helical" evidence="1">
    <location>
        <begin position="199"/>
        <end position="220"/>
    </location>
</feature>
<evidence type="ECO:0000313" key="3">
    <source>
        <dbReference type="EMBL" id="KEY63487.1"/>
    </source>
</evidence>
<reference evidence="3 4" key="1">
    <citation type="submission" date="2014-06" db="EMBL/GenBank/DDBJ databases">
        <title>Draft genome sequence of the putrescine producing strain Lactococcus lactis subsp cremoris GE214.</title>
        <authorList>
            <person name="Ladero V."/>
            <person name="Linares D.M."/>
            <person name="del Rio B."/>
            <person name="Mayo B."/>
            <person name="Martin M.C."/>
            <person name="Fernandez M."/>
            <person name="Alvarez M.A."/>
        </authorList>
    </citation>
    <scope>NUCLEOTIDE SEQUENCE [LARGE SCALE GENOMIC DNA]</scope>
    <source>
        <strain evidence="3 4">GE214</strain>
    </source>
</reference>
<keyword evidence="1" id="KW-0812">Transmembrane</keyword>
<dbReference type="RefSeq" id="WP_042747660.1">
    <property type="nucleotide sequence ID" value="NZ_AZSI01000007.1"/>
</dbReference>
<dbReference type="PANTHER" id="PTHR30487:SF0">
    <property type="entry name" value="PREPILIN LEADER PEPTIDASE_N-METHYLTRANSFERASE-RELATED"/>
    <property type="match status" value="1"/>
</dbReference>
<evidence type="ECO:0000256" key="1">
    <source>
        <dbReference type="SAM" id="Phobius"/>
    </source>
</evidence>
<dbReference type="Proteomes" id="UP000028401">
    <property type="component" value="Unassembled WGS sequence"/>
</dbReference>
<dbReference type="GO" id="GO:0005886">
    <property type="term" value="C:plasma membrane"/>
    <property type="evidence" value="ECO:0007669"/>
    <property type="project" value="TreeGrafter"/>
</dbReference>
<proteinExistence type="predicted"/>
<keyword evidence="1" id="KW-0472">Membrane</keyword>
<dbReference type="Pfam" id="PF06750">
    <property type="entry name" value="A24_N_bact"/>
    <property type="match status" value="1"/>
</dbReference>
<feature type="transmembrane region" description="Helical" evidence="1">
    <location>
        <begin position="118"/>
        <end position="141"/>
    </location>
</feature>
<gene>
    <name evidence="3" type="ORF">U725_00262</name>
</gene>
<feature type="transmembrane region" description="Helical" evidence="1">
    <location>
        <begin position="161"/>
        <end position="192"/>
    </location>
</feature>
<comment type="caution">
    <text evidence="3">The sequence shown here is derived from an EMBL/GenBank/DDBJ whole genome shotgun (WGS) entry which is preliminary data.</text>
</comment>
<feature type="transmembrane region" description="Helical" evidence="1">
    <location>
        <begin position="6"/>
        <end position="24"/>
    </location>
</feature>
<dbReference type="AlphaFoldDB" id="A0A084ADV8"/>
<name>A0A084ADV8_LACLC</name>
<sequence>MEILFLFIIGTIFGSFFGLLVDRIPAGESIIFGRSHCDSCNHILSFRDLIPLFSQLSSASLCRYCKSKIPLMNFILEFSVGLLFCLAWLNYLSLPQFLMSILSVILSAFDYRHHSFPFIIWLIFALSFIILFPSSLIFYSWLVLALLTEIFDFKIGSGDFLWFFTASFSISFFDEMKLLQIACLLGIIYYLMIKKRDEIAFIPFLTIAYLMLLFGHQILIR</sequence>
<dbReference type="InterPro" id="IPR050882">
    <property type="entry name" value="Prepilin_peptidase/N-MTase"/>
</dbReference>
<dbReference type="EMBL" id="AZSI01000007">
    <property type="protein sequence ID" value="KEY63487.1"/>
    <property type="molecule type" value="Genomic_DNA"/>
</dbReference>
<dbReference type="GO" id="GO:0006465">
    <property type="term" value="P:signal peptide processing"/>
    <property type="evidence" value="ECO:0007669"/>
    <property type="project" value="TreeGrafter"/>
</dbReference>
<accession>A0A084ADV8</accession>
<protein>
    <submittedName>
        <fullName evidence="3">Type 4 prepilin-like protein specific leader peptidase</fullName>
    </submittedName>
</protein>